<feature type="domain" description="SEFIR" evidence="12">
    <location>
        <begin position="467"/>
        <end position="606"/>
    </location>
</feature>
<dbReference type="Pfam" id="PF08357">
    <property type="entry name" value="SEFIR"/>
    <property type="match status" value="1"/>
</dbReference>
<comment type="subcellular location">
    <subcellularLocation>
        <location evidence="1">Cell membrane</location>
        <topology evidence="1">Single-pass type I membrane protein</topology>
    </subcellularLocation>
</comment>
<keyword evidence="6 10" id="KW-0472">Membrane</keyword>
<dbReference type="InterPro" id="IPR038683">
    <property type="entry name" value="IL17RA/B_FnIII-like_1_sf"/>
</dbReference>
<sequence length="847" mass="95388">MGYTTFLVKVTACLLLQHLTTYVECGNCTLTIKDSDNNDISNSDLCMNEYKKPVCSDFFSSFNRSILPTEFSLDTLTVERPSGINLVSLLSDYEDNNKVHYNWPGLRIKWEPPTSENSRQHLDGYLMIWQNETTAMCRIFQLNRASSYAMKKVTFSFDVKYLNSANNYTVTVYSIPTPDAEFKEDENRFVRMRMTSFVGYKNTTDPALWTPSVSTKTWANGTIEVRFTLSPPEFNLTQFRVLLVKQSYDLNNFFQERYYTGKLYTDSDPEAFLTFDNLDSDNYQVVVKPIDVFAGIKGQCLCWKIVAHSTNCDADRCCENICGFTTTAWISLNVTEAPVRSTTPKQDPITTAKNSSPKDDPTTAKITQPTKDSLTDGEIVGISIGVLCFLVLVVVILCLCSRGKLRIPSLVRKFTPLSDWYKSAKPPISHHKGDPEVKASSDSEVKVSSDHQVLLPSLKQKKLYFMSADDHSKHIDMVESLVHFLELHCQCNAVYSARAKDMHDYDSPYSWFIKHISSSDHIIFVNSVGAQKLIEANLNKTVYRNRVLGPEGDLFTECVKHIFKDNKARDKVINIYFGNNCRESKYITSPFTFSIPRNLPELIKKLHAINTKDTEMFSNKLPMLRENIAQLPGGSELLVAIESSSLFEQENPDWLDEFFGTATPISIEPMLSHTSGDSGIVIDMGPRSVSSSDLVNLKKSHQSEDCINEKDLNSVYTVPCSVYDEINPPEAIDGCSSLTAAFQGINQRNDTTSPSFVAPADTASSVDNKGESLKMNRESAGLENIYEMIPDDFLQTHNFSPSLMYIQPPDTMSTVDYNSEALMDINRDSDLYFNDHVQDLGSGEEPC</sequence>
<evidence type="ECO:0000256" key="9">
    <source>
        <dbReference type="SAM" id="MobiDB-lite"/>
    </source>
</evidence>
<dbReference type="PANTHER" id="PTHR15583:SF7">
    <property type="entry name" value="INTERLEUKIN CYTOKINE RECEPTOR-RELATED PROTEIN 2"/>
    <property type="match status" value="1"/>
</dbReference>
<dbReference type="Gene3D" id="3.40.50.11530">
    <property type="match status" value="1"/>
</dbReference>
<dbReference type="PANTHER" id="PTHR15583">
    <property type="entry name" value="INTERLEUKIN-17 RECEPTOR"/>
    <property type="match status" value="1"/>
</dbReference>
<evidence type="ECO:0000256" key="8">
    <source>
        <dbReference type="ARBA" id="ARBA00023180"/>
    </source>
</evidence>
<evidence type="ECO:0000256" key="1">
    <source>
        <dbReference type="ARBA" id="ARBA00004251"/>
    </source>
</evidence>
<dbReference type="Proteomes" id="UP001165740">
    <property type="component" value="Chromosome 4"/>
</dbReference>
<dbReference type="InterPro" id="IPR013568">
    <property type="entry name" value="SEFIR_dom"/>
</dbReference>
<feature type="transmembrane region" description="Helical" evidence="10">
    <location>
        <begin position="379"/>
        <end position="400"/>
    </location>
</feature>
<evidence type="ECO:0000256" key="7">
    <source>
        <dbReference type="ARBA" id="ARBA00023170"/>
    </source>
</evidence>
<feature type="domain" description="ILCR1 Ig-like" evidence="13">
    <location>
        <begin position="209"/>
        <end position="312"/>
    </location>
</feature>
<dbReference type="GO" id="GO:0005886">
    <property type="term" value="C:plasma membrane"/>
    <property type="evidence" value="ECO:0007669"/>
    <property type="project" value="UniProtKB-SubCell"/>
</dbReference>
<keyword evidence="3 10" id="KW-0812">Transmembrane</keyword>
<keyword evidence="8" id="KW-0325">Glycoprotein</keyword>
<evidence type="ECO:0000256" key="10">
    <source>
        <dbReference type="SAM" id="Phobius"/>
    </source>
</evidence>
<dbReference type="GO" id="GO:0030368">
    <property type="term" value="F:interleukin-17 receptor activity"/>
    <property type="evidence" value="ECO:0007669"/>
    <property type="project" value="InterPro"/>
</dbReference>
<dbReference type="RefSeq" id="XP_055881794.1">
    <property type="nucleotide sequence ID" value="XM_056025819.1"/>
</dbReference>
<feature type="compositionally biased region" description="Polar residues" evidence="9">
    <location>
        <begin position="339"/>
        <end position="355"/>
    </location>
</feature>
<proteinExistence type="predicted"/>
<evidence type="ECO:0000256" key="3">
    <source>
        <dbReference type="ARBA" id="ARBA00022692"/>
    </source>
</evidence>
<protein>
    <submittedName>
        <fullName evidence="15">Uncharacterized protein LOC106073599</fullName>
    </submittedName>
</protein>
<feature type="chain" id="PRO_5040922347" evidence="11">
    <location>
        <begin position="26"/>
        <end position="847"/>
    </location>
</feature>
<dbReference type="Gene3D" id="2.60.40.2160">
    <property type="entry name" value="Interleukin-17 receptor A/B, fibronectin-III-like domain 1"/>
    <property type="match status" value="1"/>
</dbReference>
<dbReference type="InterPro" id="IPR039465">
    <property type="entry name" value="IL-17_rcpt-like"/>
</dbReference>
<evidence type="ECO:0000313" key="14">
    <source>
        <dbReference type="Proteomes" id="UP001165740"/>
    </source>
</evidence>
<keyword evidence="14" id="KW-1185">Reference proteome</keyword>
<evidence type="ECO:0000256" key="11">
    <source>
        <dbReference type="SAM" id="SignalP"/>
    </source>
</evidence>
<feature type="region of interest" description="Disordered" evidence="9">
    <location>
        <begin position="339"/>
        <end position="369"/>
    </location>
</feature>
<dbReference type="Pfam" id="PF23608">
    <property type="entry name" value="Ig_ILCR1"/>
    <property type="match status" value="1"/>
</dbReference>
<evidence type="ECO:0000256" key="5">
    <source>
        <dbReference type="ARBA" id="ARBA00022989"/>
    </source>
</evidence>
<name>A0A9W3A3N5_BIOGL</name>
<evidence type="ECO:0000256" key="6">
    <source>
        <dbReference type="ARBA" id="ARBA00023136"/>
    </source>
</evidence>
<accession>A0A9W3A3N5</accession>
<organism evidence="14 15">
    <name type="scientific">Biomphalaria glabrata</name>
    <name type="common">Bloodfluke planorb</name>
    <name type="synonym">Freshwater snail</name>
    <dbReference type="NCBI Taxonomy" id="6526"/>
    <lineage>
        <taxon>Eukaryota</taxon>
        <taxon>Metazoa</taxon>
        <taxon>Spiralia</taxon>
        <taxon>Lophotrochozoa</taxon>
        <taxon>Mollusca</taxon>
        <taxon>Gastropoda</taxon>
        <taxon>Heterobranchia</taxon>
        <taxon>Euthyneura</taxon>
        <taxon>Panpulmonata</taxon>
        <taxon>Hygrophila</taxon>
        <taxon>Lymnaeoidea</taxon>
        <taxon>Planorbidae</taxon>
        <taxon>Biomphalaria</taxon>
    </lineage>
</organism>
<dbReference type="OrthoDB" id="6160786at2759"/>
<keyword evidence="4 11" id="KW-0732">Signal</keyword>
<evidence type="ECO:0000256" key="4">
    <source>
        <dbReference type="ARBA" id="ARBA00022729"/>
    </source>
</evidence>
<keyword evidence="2" id="KW-1003">Cell membrane</keyword>
<evidence type="ECO:0000259" key="12">
    <source>
        <dbReference type="Pfam" id="PF08357"/>
    </source>
</evidence>
<dbReference type="GeneID" id="106073599"/>
<evidence type="ECO:0000256" key="2">
    <source>
        <dbReference type="ARBA" id="ARBA00022475"/>
    </source>
</evidence>
<dbReference type="AlphaFoldDB" id="A0A9W3A3N5"/>
<gene>
    <name evidence="15" type="primary">LOC106073599</name>
</gene>
<dbReference type="InterPro" id="IPR057066">
    <property type="entry name" value="Ig_ILCR1"/>
</dbReference>
<keyword evidence="7" id="KW-0675">Receptor</keyword>
<reference evidence="15" key="1">
    <citation type="submission" date="2025-08" db="UniProtKB">
        <authorList>
            <consortium name="RefSeq"/>
        </authorList>
    </citation>
    <scope>IDENTIFICATION</scope>
</reference>
<keyword evidence="5 10" id="KW-1133">Transmembrane helix</keyword>
<evidence type="ECO:0000313" key="15">
    <source>
        <dbReference type="RefSeq" id="XP_055881794.1"/>
    </source>
</evidence>
<dbReference type="OMA" id="RCCENIC"/>
<feature type="signal peptide" evidence="11">
    <location>
        <begin position="1"/>
        <end position="25"/>
    </location>
</feature>
<evidence type="ECO:0000259" key="13">
    <source>
        <dbReference type="Pfam" id="PF23608"/>
    </source>
</evidence>